<sequence length="174" mass="19364">MVGASDFHLLGVGAEKSSLYRLGLLGFDAYLIFKKRGRFDKGAFKPFCWIVVDSLLISKSLAFSSVKAFFTTNARGPSSVSIVLLFESPVDASPQRCYHPALFERLGRGTDDSALFSMATMLTIAILNPRFPALGTSLRRNPFLKFNKWKHALASFTLRKMADWNETGSWLSRG</sequence>
<name>A0AAN9XEJ9_PSOTE</name>
<evidence type="ECO:0000313" key="2">
    <source>
        <dbReference type="Proteomes" id="UP001386955"/>
    </source>
</evidence>
<proteinExistence type="predicted"/>
<dbReference type="Proteomes" id="UP001386955">
    <property type="component" value="Unassembled WGS sequence"/>
</dbReference>
<dbReference type="AlphaFoldDB" id="A0AAN9XEJ9"/>
<protein>
    <submittedName>
        <fullName evidence="1">Uncharacterized protein</fullName>
    </submittedName>
</protein>
<dbReference type="EMBL" id="JAYMYS010000006">
    <property type="protein sequence ID" value="KAK7389400.1"/>
    <property type="molecule type" value="Genomic_DNA"/>
</dbReference>
<organism evidence="1 2">
    <name type="scientific">Psophocarpus tetragonolobus</name>
    <name type="common">Winged bean</name>
    <name type="synonym">Dolichos tetragonolobus</name>
    <dbReference type="NCBI Taxonomy" id="3891"/>
    <lineage>
        <taxon>Eukaryota</taxon>
        <taxon>Viridiplantae</taxon>
        <taxon>Streptophyta</taxon>
        <taxon>Embryophyta</taxon>
        <taxon>Tracheophyta</taxon>
        <taxon>Spermatophyta</taxon>
        <taxon>Magnoliopsida</taxon>
        <taxon>eudicotyledons</taxon>
        <taxon>Gunneridae</taxon>
        <taxon>Pentapetalae</taxon>
        <taxon>rosids</taxon>
        <taxon>fabids</taxon>
        <taxon>Fabales</taxon>
        <taxon>Fabaceae</taxon>
        <taxon>Papilionoideae</taxon>
        <taxon>50 kb inversion clade</taxon>
        <taxon>NPAAA clade</taxon>
        <taxon>indigoferoid/millettioid clade</taxon>
        <taxon>Phaseoleae</taxon>
        <taxon>Psophocarpus</taxon>
    </lineage>
</organism>
<reference evidence="1 2" key="1">
    <citation type="submission" date="2024-01" db="EMBL/GenBank/DDBJ databases">
        <title>The genomes of 5 underutilized Papilionoideae crops provide insights into root nodulation and disease resistanc.</title>
        <authorList>
            <person name="Jiang F."/>
        </authorList>
    </citation>
    <scope>NUCLEOTIDE SEQUENCE [LARGE SCALE GENOMIC DNA]</scope>
    <source>
        <strain evidence="1">DUOXIRENSHENG_FW03</strain>
        <tissue evidence="1">Leaves</tissue>
    </source>
</reference>
<accession>A0AAN9XEJ9</accession>
<evidence type="ECO:0000313" key="1">
    <source>
        <dbReference type="EMBL" id="KAK7389400.1"/>
    </source>
</evidence>
<gene>
    <name evidence="1" type="ORF">VNO78_24408</name>
</gene>
<comment type="caution">
    <text evidence="1">The sequence shown here is derived from an EMBL/GenBank/DDBJ whole genome shotgun (WGS) entry which is preliminary data.</text>
</comment>
<keyword evidence="2" id="KW-1185">Reference proteome</keyword>